<evidence type="ECO:0000313" key="6">
    <source>
        <dbReference type="EMBL" id="MDE46621.1"/>
    </source>
</evidence>
<dbReference type="GO" id="GO:0008270">
    <property type="term" value="F:zinc ion binding"/>
    <property type="evidence" value="ECO:0007669"/>
    <property type="project" value="UniProtKB-KW"/>
</dbReference>
<dbReference type="InterPro" id="IPR013087">
    <property type="entry name" value="Znf_C2H2_type"/>
</dbReference>
<dbReference type="PANTHER" id="PTHR16516">
    <property type="entry name" value="AGAP007109-PA"/>
    <property type="match status" value="1"/>
</dbReference>
<evidence type="ECO:0000256" key="3">
    <source>
        <dbReference type="PROSITE-ProRule" id="PRU00042"/>
    </source>
</evidence>
<name>A0A6G1S8R7_9ACAR</name>
<organism evidence="6">
    <name type="scientific">Aceria tosichella</name>
    <name type="common">wheat curl mite</name>
    <dbReference type="NCBI Taxonomy" id="561515"/>
    <lineage>
        <taxon>Eukaryota</taxon>
        <taxon>Metazoa</taxon>
        <taxon>Ecdysozoa</taxon>
        <taxon>Arthropoda</taxon>
        <taxon>Chelicerata</taxon>
        <taxon>Arachnida</taxon>
        <taxon>Acari</taxon>
        <taxon>Acariformes</taxon>
        <taxon>Trombidiformes</taxon>
        <taxon>Prostigmata</taxon>
        <taxon>Eupodina</taxon>
        <taxon>Eriophyoidea</taxon>
        <taxon>Eriophyidae</taxon>
        <taxon>Eriophyinae</taxon>
        <taxon>Aceriini</taxon>
        <taxon>Aceria</taxon>
    </lineage>
</organism>
<evidence type="ECO:0000256" key="1">
    <source>
        <dbReference type="ARBA" id="ARBA00004123"/>
    </source>
</evidence>
<dbReference type="AlphaFoldDB" id="A0A6G1S8R7"/>
<protein>
    <submittedName>
        <fullName evidence="6">Zinc finger protein 488</fullName>
    </submittedName>
</protein>
<feature type="domain" description="C2H2-type" evidence="5">
    <location>
        <begin position="171"/>
        <end position="198"/>
    </location>
</feature>
<accession>A0A6G1S8R7</accession>
<keyword evidence="3" id="KW-0863">Zinc-finger</keyword>
<dbReference type="GO" id="GO:0005634">
    <property type="term" value="C:nucleus"/>
    <property type="evidence" value="ECO:0007669"/>
    <property type="project" value="UniProtKB-SubCell"/>
</dbReference>
<feature type="region of interest" description="Disordered" evidence="4">
    <location>
        <begin position="1"/>
        <end position="33"/>
    </location>
</feature>
<dbReference type="PROSITE" id="PS50157">
    <property type="entry name" value="ZINC_FINGER_C2H2_2"/>
    <property type="match status" value="1"/>
</dbReference>
<dbReference type="GO" id="GO:0006355">
    <property type="term" value="P:regulation of DNA-templated transcription"/>
    <property type="evidence" value="ECO:0007669"/>
    <property type="project" value="TreeGrafter"/>
</dbReference>
<evidence type="ECO:0000256" key="4">
    <source>
        <dbReference type="SAM" id="MobiDB-lite"/>
    </source>
</evidence>
<sequence length="203" mass="22527">MPKKQQLSSFNVDSILGLPSSQSDNTGHRRSPCQEQNITLPQMFNSNNFNNRMSMASGCGDDGGNDDWTIRYDLSNNNFDTDRAGLAQFGSQGLTPTHNAHWIKNPGPPMSIDGKTHDAYLTLKQPHQTHSQQPPSARPAIFNPVGFTPANDVAAPIMPSMAALATYSLFNWCAKCNCSFRMTSDLVHHMRTHHKRRQTGQND</sequence>
<keyword evidence="3" id="KW-0862">Zinc</keyword>
<dbReference type="EMBL" id="GGYP01001850">
    <property type="protein sequence ID" value="MDE46621.1"/>
    <property type="molecule type" value="Transcribed_RNA"/>
</dbReference>
<keyword evidence="2" id="KW-0539">Nucleus</keyword>
<reference evidence="6" key="1">
    <citation type="submission" date="2018-10" db="EMBL/GenBank/DDBJ databases">
        <title>Transcriptome assembly of Aceria tosichella (Wheat curl mite) Type 2.</title>
        <authorList>
            <person name="Scully E.D."/>
            <person name="Geib S.M."/>
            <person name="Palmer N.A."/>
            <person name="Gupta A.K."/>
            <person name="Sarath G."/>
            <person name="Tatineni S."/>
        </authorList>
    </citation>
    <scope>NUCLEOTIDE SEQUENCE</scope>
    <source>
        <strain evidence="6">LincolnNE</strain>
    </source>
</reference>
<feature type="compositionally biased region" description="Polar residues" evidence="4">
    <location>
        <begin position="1"/>
        <end position="12"/>
    </location>
</feature>
<dbReference type="PROSITE" id="PS00028">
    <property type="entry name" value="ZINC_FINGER_C2H2_1"/>
    <property type="match status" value="1"/>
</dbReference>
<dbReference type="InterPro" id="IPR052296">
    <property type="entry name" value="TR-Histone_Methyltrans"/>
</dbReference>
<keyword evidence="3" id="KW-0479">Metal-binding</keyword>
<evidence type="ECO:0000256" key="2">
    <source>
        <dbReference type="ARBA" id="ARBA00023242"/>
    </source>
</evidence>
<dbReference type="PANTHER" id="PTHR16516:SF7">
    <property type="entry name" value="PR DOMAIN ZINC FINGER PROTEIN 8"/>
    <property type="match status" value="1"/>
</dbReference>
<evidence type="ECO:0000259" key="5">
    <source>
        <dbReference type="PROSITE" id="PS50157"/>
    </source>
</evidence>
<proteinExistence type="predicted"/>
<gene>
    <name evidence="6" type="primary">ZNF488</name>
    <name evidence="6" type="ORF">g.20192</name>
</gene>
<comment type="subcellular location">
    <subcellularLocation>
        <location evidence="1">Nucleus</location>
    </subcellularLocation>
</comment>